<name>A0A165C754_EXIGL</name>
<dbReference type="Pfam" id="PF00611">
    <property type="entry name" value="FCH"/>
    <property type="match status" value="1"/>
</dbReference>
<dbReference type="STRING" id="1314781.A0A165C754"/>
<dbReference type="InterPro" id="IPR001060">
    <property type="entry name" value="FCH_dom"/>
</dbReference>
<feature type="domain" description="F-BAR" evidence="2">
    <location>
        <begin position="1"/>
        <end position="112"/>
    </location>
</feature>
<dbReference type="InterPro" id="IPR031160">
    <property type="entry name" value="F_BAR_dom"/>
</dbReference>
<dbReference type="SUPFAM" id="SSF103657">
    <property type="entry name" value="BAR/IMD domain-like"/>
    <property type="match status" value="1"/>
</dbReference>
<feature type="non-terminal residue" evidence="3">
    <location>
        <position position="112"/>
    </location>
</feature>
<organism evidence="3 4">
    <name type="scientific">Exidia glandulosa HHB12029</name>
    <dbReference type="NCBI Taxonomy" id="1314781"/>
    <lineage>
        <taxon>Eukaryota</taxon>
        <taxon>Fungi</taxon>
        <taxon>Dikarya</taxon>
        <taxon>Basidiomycota</taxon>
        <taxon>Agaricomycotina</taxon>
        <taxon>Agaricomycetes</taxon>
        <taxon>Auriculariales</taxon>
        <taxon>Exidiaceae</taxon>
        <taxon>Exidia</taxon>
    </lineage>
</organism>
<dbReference type="InParanoid" id="A0A165C754"/>
<evidence type="ECO:0000313" key="4">
    <source>
        <dbReference type="Proteomes" id="UP000077266"/>
    </source>
</evidence>
<sequence>MSFGTELPDQVDLISNISDNHLRLLADVKDLYKERAALERDYALKLQALARRGQEKKGKLMTALLVGDTPTRAWGEDTIKKSTFDHAYDQFLTSTEQQAMDHVDLSEQLSVQ</sequence>
<dbReference type="Gene3D" id="1.20.1270.60">
    <property type="entry name" value="Arfaptin homology (AH) domain/BAR domain"/>
    <property type="match status" value="1"/>
</dbReference>
<proteinExistence type="predicted"/>
<keyword evidence="4" id="KW-1185">Reference proteome</keyword>
<protein>
    <recommendedName>
        <fullName evidence="2">F-BAR domain-containing protein</fullName>
    </recommendedName>
</protein>
<dbReference type="EMBL" id="KV426355">
    <property type="protein sequence ID" value="KZV81942.1"/>
    <property type="molecule type" value="Genomic_DNA"/>
</dbReference>
<accession>A0A165C754</accession>
<dbReference type="Proteomes" id="UP000077266">
    <property type="component" value="Unassembled WGS sequence"/>
</dbReference>
<dbReference type="InterPro" id="IPR027267">
    <property type="entry name" value="AH/BAR_dom_sf"/>
</dbReference>
<dbReference type="PROSITE" id="PS51741">
    <property type="entry name" value="F_BAR"/>
    <property type="match status" value="1"/>
</dbReference>
<dbReference type="OrthoDB" id="8783038at2759"/>
<keyword evidence="1" id="KW-0175">Coiled coil</keyword>
<gene>
    <name evidence="3" type="ORF">EXIGLDRAFT_779128</name>
</gene>
<evidence type="ECO:0000256" key="1">
    <source>
        <dbReference type="PROSITE-ProRule" id="PRU01077"/>
    </source>
</evidence>
<evidence type="ECO:0000259" key="2">
    <source>
        <dbReference type="PROSITE" id="PS51741"/>
    </source>
</evidence>
<dbReference type="AlphaFoldDB" id="A0A165C754"/>
<evidence type="ECO:0000313" key="3">
    <source>
        <dbReference type="EMBL" id="KZV81942.1"/>
    </source>
</evidence>
<reference evidence="3 4" key="1">
    <citation type="journal article" date="2016" name="Mol. Biol. Evol.">
        <title>Comparative Genomics of Early-Diverging Mushroom-Forming Fungi Provides Insights into the Origins of Lignocellulose Decay Capabilities.</title>
        <authorList>
            <person name="Nagy L.G."/>
            <person name="Riley R."/>
            <person name="Tritt A."/>
            <person name="Adam C."/>
            <person name="Daum C."/>
            <person name="Floudas D."/>
            <person name="Sun H."/>
            <person name="Yadav J.S."/>
            <person name="Pangilinan J."/>
            <person name="Larsson K.H."/>
            <person name="Matsuura K."/>
            <person name="Barry K."/>
            <person name="Labutti K."/>
            <person name="Kuo R."/>
            <person name="Ohm R.A."/>
            <person name="Bhattacharya S.S."/>
            <person name="Shirouzu T."/>
            <person name="Yoshinaga Y."/>
            <person name="Martin F.M."/>
            <person name="Grigoriev I.V."/>
            <person name="Hibbett D.S."/>
        </authorList>
    </citation>
    <scope>NUCLEOTIDE SEQUENCE [LARGE SCALE GENOMIC DNA]</scope>
    <source>
        <strain evidence="3 4">HHB12029</strain>
    </source>
</reference>
<dbReference type="SMART" id="SM00055">
    <property type="entry name" value="FCH"/>
    <property type="match status" value="1"/>
</dbReference>